<reference evidence="2" key="2">
    <citation type="submission" date="2023-07" db="EMBL/GenBank/DDBJ databases">
        <authorList>
            <person name="Sun H."/>
        </authorList>
    </citation>
    <scope>NUCLEOTIDE SEQUENCE</scope>
    <source>
        <strain evidence="2">05753</strain>
    </source>
</reference>
<feature type="region of interest" description="Disordered" evidence="1">
    <location>
        <begin position="174"/>
        <end position="193"/>
    </location>
</feature>
<evidence type="ECO:0000313" key="2">
    <source>
        <dbReference type="EMBL" id="MDO1580941.1"/>
    </source>
</evidence>
<organism evidence="2 3">
    <name type="scientific">Rhizobium oryzicola</name>
    <dbReference type="NCBI Taxonomy" id="1232668"/>
    <lineage>
        <taxon>Bacteria</taxon>
        <taxon>Pseudomonadati</taxon>
        <taxon>Pseudomonadota</taxon>
        <taxon>Alphaproteobacteria</taxon>
        <taxon>Hyphomicrobiales</taxon>
        <taxon>Rhizobiaceae</taxon>
        <taxon>Rhizobium/Agrobacterium group</taxon>
        <taxon>Rhizobium</taxon>
    </lineage>
</organism>
<dbReference type="EMBL" id="JAUKWQ010000001">
    <property type="protein sequence ID" value="MDO1580941.1"/>
    <property type="molecule type" value="Genomic_DNA"/>
</dbReference>
<name>A0ABT8SRF4_9HYPH</name>
<evidence type="ECO:0000313" key="3">
    <source>
        <dbReference type="Proteomes" id="UP001169006"/>
    </source>
</evidence>
<comment type="caution">
    <text evidence="2">The sequence shown here is derived from an EMBL/GenBank/DDBJ whole genome shotgun (WGS) entry which is preliminary data.</text>
</comment>
<accession>A0ABT8SRF4</accession>
<keyword evidence="3" id="KW-1185">Reference proteome</keyword>
<dbReference type="RefSeq" id="WP_302075082.1">
    <property type="nucleotide sequence ID" value="NZ_JAUKWQ010000001.1"/>
</dbReference>
<feature type="compositionally biased region" description="Polar residues" evidence="1">
    <location>
        <begin position="182"/>
        <end position="193"/>
    </location>
</feature>
<dbReference type="Proteomes" id="UP001169006">
    <property type="component" value="Unassembled WGS sequence"/>
</dbReference>
<proteinExistence type="predicted"/>
<sequence length="193" mass="20052">MTFLANYLRPEGDPKIVSTGTSSLSSSDSLARALGWFSIGLGLAELLAPHKLTSALGMRGKEGLVRAYGAREIASGMLTLSLDKQAGLVSRVAGDGLDIATLLPALSHDNPKRENVGFALTMVVGITLLDIIAARATTNRHARPWATGAIRTYGDRSGFPGGVAAARGAAVKKLSDMRPSADSAQPSSTPRPV</sequence>
<evidence type="ECO:0000256" key="1">
    <source>
        <dbReference type="SAM" id="MobiDB-lite"/>
    </source>
</evidence>
<gene>
    <name evidence="2" type="ORF">Q2T52_02425</name>
</gene>
<protein>
    <recommendedName>
        <fullName evidence="4">Cyclase dehydrase</fullName>
    </recommendedName>
</protein>
<reference evidence="2" key="1">
    <citation type="journal article" date="2015" name="Int. J. Syst. Evol. Microbiol.">
        <title>Rhizobium oryzicola sp. nov., potential plant-growth-promoting endophytic bacteria isolated from rice roots.</title>
        <authorList>
            <person name="Zhang X.X."/>
            <person name="Gao J.S."/>
            <person name="Cao Y.H."/>
            <person name="Sheirdil R.A."/>
            <person name="Wang X.C."/>
            <person name="Zhang L."/>
        </authorList>
    </citation>
    <scope>NUCLEOTIDE SEQUENCE</scope>
    <source>
        <strain evidence="2">05753</strain>
    </source>
</reference>
<evidence type="ECO:0008006" key="4">
    <source>
        <dbReference type="Google" id="ProtNLM"/>
    </source>
</evidence>